<evidence type="ECO:0000313" key="2">
    <source>
        <dbReference type="Proteomes" id="UP000219602"/>
    </source>
</evidence>
<dbReference type="EMBL" id="MABQ02000018">
    <property type="protein sequence ID" value="PCD20200.1"/>
    <property type="molecule type" value="Genomic_DNA"/>
</dbReference>
<accession>A0A2H3FNY3</accession>
<protein>
    <recommendedName>
        <fullName evidence="3">HAT C-terminal dimerisation domain-containing protein</fullName>
    </recommendedName>
</protein>
<reference evidence="1 2" key="2">
    <citation type="journal article" date="2017" name="Sci. Rep.">
        <title>A mobile pathogenicity chromosome in Fusarium oxysporum for infection of multiple cucurbit species.</title>
        <authorList>
            <person name="van Dam P."/>
            <person name="Fokkens L."/>
            <person name="Ayukawa Y."/>
            <person name="van der Gragt M."/>
            <person name="Ter Horst A."/>
            <person name="Brankovics B."/>
            <person name="Houterman P.M."/>
            <person name="Arie T."/>
            <person name="Rep M."/>
        </authorList>
    </citation>
    <scope>NUCLEOTIDE SEQUENCE [LARGE SCALE GENOMIC DNA]</scope>
    <source>
        <strain evidence="1 2">Forc016</strain>
    </source>
</reference>
<evidence type="ECO:0008006" key="3">
    <source>
        <dbReference type="Google" id="ProtNLM"/>
    </source>
</evidence>
<gene>
    <name evidence="1" type="ORF">AU210_016229</name>
</gene>
<comment type="caution">
    <text evidence="1">The sequence shown here is derived from an EMBL/GenBank/DDBJ whole genome shotgun (WGS) entry which is preliminary data.</text>
</comment>
<dbReference type="Proteomes" id="UP000219602">
    <property type="component" value="Unassembled WGS sequence"/>
</dbReference>
<evidence type="ECO:0000313" key="1">
    <source>
        <dbReference type="EMBL" id="PCD20200.1"/>
    </source>
</evidence>
<name>A0A2H3FNY3_FUSOX</name>
<dbReference type="AlphaFoldDB" id="A0A2H3FNY3"/>
<organism evidence="1 2">
    <name type="scientific">Fusarium oxysporum f. sp. radicis-cucumerinum</name>
    <dbReference type="NCBI Taxonomy" id="327505"/>
    <lineage>
        <taxon>Eukaryota</taxon>
        <taxon>Fungi</taxon>
        <taxon>Dikarya</taxon>
        <taxon>Ascomycota</taxon>
        <taxon>Pezizomycotina</taxon>
        <taxon>Sordariomycetes</taxon>
        <taxon>Hypocreomycetidae</taxon>
        <taxon>Hypocreales</taxon>
        <taxon>Nectriaceae</taxon>
        <taxon>Fusarium</taxon>
        <taxon>Fusarium oxysporum species complex</taxon>
    </lineage>
</organism>
<proteinExistence type="predicted"/>
<reference evidence="1 2" key="1">
    <citation type="journal article" date="2016" name="Environ. Microbiol.">
        <title>Effector profiles distinguish formae speciales of Fusarium oxysporum.</title>
        <authorList>
            <person name="van Dam P."/>
            <person name="Fokkens L."/>
            <person name="Schmidt S.M."/>
            <person name="Linmans J.H."/>
            <person name="Kistler H.C."/>
            <person name="Ma L.J."/>
            <person name="Rep M."/>
        </authorList>
    </citation>
    <scope>NUCLEOTIDE SEQUENCE [LARGE SCALE GENOMIC DNA]</scope>
    <source>
        <strain evidence="1 2">Forc016</strain>
    </source>
</reference>
<sequence length="124" mass="14432">MLRFIAEEINEAHPASFLPRTRRVRCNEHVINLAVQAFLFRGKSRAYRADEDEAIKITLQDTQRLTDEENSNKRDQADIADDWRQMGALGKLHNINVWFRSSTQRYQEFVAAASRAIPLDNDTR</sequence>